<dbReference type="Gene3D" id="3.40.190.10">
    <property type="entry name" value="Periplasmic binding protein-like II"/>
    <property type="match status" value="1"/>
</dbReference>
<dbReference type="GO" id="GO:0030288">
    <property type="term" value="C:outer membrane-bounded periplasmic space"/>
    <property type="evidence" value="ECO:0007669"/>
    <property type="project" value="UniProtKB-ARBA"/>
</dbReference>
<dbReference type="CDD" id="cd08503">
    <property type="entry name" value="PBP2_NikA_DppA_OppA_like_17"/>
    <property type="match status" value="1"/>
</dbReference>
<dbReference type="GO" id="GO:0043190">
    <property type="term" value="C:ATP-binding cassette (ABC) transporter complex"/>
    <property type="evidence" value="ECO:0007669"/>
    <property type="project" value="InterPro"/>
</dbReference>
<evidence type="ECO:0000313" key="5">
    <source>
        <dbReference type="Proteomes" id="UP000094795"/>
    </source>
</evidence>
<dbReference type="InterPro" id="IPR006311">
    <property type="entry name" value="TAT_signal"/>
</dbReference>
<dbReference type="PIRSF" id="PIRSF002741">
    <property type="entry name" value="MppA"/>
    <property type="match status" value="1"/>
</dbReference>
<sequence>MKDEYLRKQARWLSQGQIDRRQFIKSAIAAGIAVPSALTLATNVLAATPKKGGKLRLGTSYGSTTDTLDAGTSENGLTQAIIYARGNQLTEINNDGTLIPELAESFEPSNGAKTWVFNLRQGVEFHNGKTMTADDVIATFNYHRDENSKSAAKGLLVGIEDIKKDGDNRIIFELDGGNADFPFIVSDYHIMIMPSVDGKIDDPNSPIGTGGYIIETFEPGVRTIGKRNPNYFKEGRAHFDEVEFITLSDTTARQNAVMNGDVDFIDNVDAKTVALLGRVPTVQIFETTGTQHYTFPMRVNAAPFDNYDLRMALKYAIKRQELVDKILLGHGKAGNDVPVNESMPFFNTELPVHEFDADKAAFHYKKSGHSGTLQLSSSDAAFPGAMDAVQLIAASAREAGIEVEIVREPSDGYWSNVWNKKPWSACYWGGRPTQDWMYTSAYTAETEWNDTAWKEGAAADRFNELVVMARSETDEAKRKDQYWEAQKLLQDDGGAIVGMWANFIHAHSKSLVHDEKVAANWQSDGNKIAERWWFA</sequence>
<keyword evidence="5" id="KW-1185">Reference proteome</keyword>
<accession>A0A1C1YX84</accession>
<evidence type="ECO:0000256" key="2">
    <source>
        <dbReference type="ARBA" id="ARBA00005695"/>
    </source>
</evidence>
<dbReference type="PANTHER" id="PTHR30290">
    <property type="entry name" value="PERIPLASMIC BINDING COMPONENT OF ABC TRANSPORTER"/>
    <property type="match status" value="1"/>
</dbReference>
<evidence type="ECO:0000259" key="3">
    <source>
        <dbReference type="Pfam" id="PF00496"/>
    </source>
</evidence>
<dbReference type="STRING" id="1480615.AWJ14_03440"/>
<comment type="similarity">
    <text evidence="2">Belongs to the bacterial solute-binding protein 5 family.</text>
</comment>
<dbReference type="OrthoDB" id="9803988at2"/>
<dbReference type="InterPro" id="IPR030678">
    <property type="entry name" value="Peptide/Ni-bd"/>
</dbReference>
<dbReference type="RefSeq" id="WP_066178648.1">
    <property type="nucleotide sequence ID" value="NZ_LQZT01000012.1"/>
</dbReference>
<dbReference type="Proteomes" id="UP000094795">
    <property type="component" value="Unassembled WGS sequence"/>
</dbReference>
<name>A0A1C1YX84_9HYPH</name>
<dbReference type="Gene3D" id="3.10.105.10">
    <property type="entry name" value="Dipeptide-binding Protein, Domain 3"/>
    <property type="match status" value="1"/>
</dbReference>
<dbReference type="EMBL" id="LQZT01000012">
    <property type="protein sequence ID" value="OCW58020.1"/>
    <property type="molecule type" value="Genomic_DNA"/>
</dbReference>
<comment type="caution">
    <text evidence="4">The sequence shown here is derived from an EMBL/GenBank/DDBJ whole genome shotgun (WGS) entry which is preliminary data.</text>
</comment>
<dbReference type="SUPFAM" id="SSF53850">
    <property type="entry name" value="Periplasmic binding protein-like II"/>
    <property type="match status" value="1"/>
</dbReference>
<dbReference type="Gene3D" id="3.90.76.10">
    <property type="entry name" value="Dipeptide-binding Protein, Domain 1"/>
    <property type="match status" value="1"/>
</dbReference>
<evidence type="ECO:0000313" key="4">
    <source>
        <dbReference type="EMBL" id="OCW58020.1"/>
    </source>
</evidence>
<dbReference type="GO" id="GO:0015833">
    <property type="term" value="P:peptide transport"/>
    <property type="evidence" value="ECO:0007669"/>
    <property type="project" value="TreeGrafter"/>
</dbReference>
<protein>
    <submittedName>
        <fullName evidence="4">Peptide ABC transporter substrate-binding protein</fullName>
    </submittedName>
</protein>
<dbReference type="Pfam" id="PF00496">
    <property type="entry name" value="SBP_bac_5"/>
    <property type="match status" value="1"/>
</dbReference>
<reference evidence="4 5" key="1">
    <citation type="submission" date="2015-12" db="EMBL/GenBank/DDBJ databases">
        <authorList>
            <person name="Shamseldin A."/>
            <person name="Moawad H."/>
            <person name="Abd El-Rahim W.M."/>
            <person name="Sadowsky M.J."/>
        </authorList>
    </citation>
    <scope>NUCLEOTIDE SEQUENCE [LARGE SCALE GENOMIC DNA]</scope>
    <source>
        <strain evidence="4 5">JC234</strain>
    </source>
</reference>
<dbReference type="PROSITE" id="PS51318">
    <property type="entry name" value="TAT"/>
    <property type="match status" value="1"/>
</dbReference>
<dbReference type="InterPro" id="IPR000914">
    <property type="entry name" value="SBP_5_dom"/>
</dbReference>
<feature type="domain" description="Solute-binding protein family 5" evidence="3">
    <location>
        <begin position="98"/>
        <end position="449"/>
    </location>
</feature>
<dbReference type="GO" id="GO:1904680">
    <property type="term" value="F:peptide transmembrane transporter activity"/>
    <property type="evidence" value="ECO:0007669"/>
    <property type="project" value="TreeGrafter"/>
</dbReference>
<proteinExistence type="inferred from homology"/>
<gene>
    <name evidence="4" type="ORF">AWJ14_03440</name>
</gene>
<dbReference type="AlphaFoldDB" id="A0A1C1YX84"/>
<dbReference type="InterPro" id="IPR039424">
    <property type="entry name" value="SBP_5"/>
</dbReference>
<comment type="subcellular location">
    <subcellularLocation>
        <location evidence="1">Periplasm</location>
    </subcellularLocation>
</comment>
<organism evidence="4 5">
    <name type="scientific">Hoeflea olei</name>
    <dbReference type="NCBI Taxonomy" id="1480615"/>
    <lineage>
        <taxon>Bacteria</taxon>
        <taxon>Pseudomonadati</taxon>
        <taxon>Pseudomonadota</taxon>
        <taxon>Alphaproteobacteria</taxon>
        <taxon>Hyphomicrobiales</taxon>
        <taxon>Rhizobiaceae</taxon>
        <taxon>Hoeflea</taxon>
    </lineage>
</organism>
<evidence type="ECO:0000256" key="1">
    <source>
        <dbReference type="ARBA" id="ARBA00004418"/>
    </source>
</evidence>